<proteinExistence type="predicted"/>
<sequence>MAYNNYNDAPSSSYQQNQAPNPGSETYAPNLSSYQTGPAKQTAGPHQTDFANKLDPRVDSDLNNRAQYAPGTTTSTNVHPGATTDAANPAASNQGPHPSGIKNKLDPRVHSKTGEMTTKTTNGGGTGSRQEPVNPGGARQSTNTAATTGANGVVGGSSTGAPALPTRSSRSDYSREQSIYNPATGSGYTPRRQHEETASGQQQQSGAAASGSKGEGIGQAIKGTFAGIHGAGESIRGNVNAAIDRAFNEPEGVKKNEAIGQEGEYEARSGQFAPSTKQREGFNTGNRRV</sequence>
<feature type="compositionally biased region" description="Basic and acidic residues" evidence="1">
    <location>
        <begin position="103"/>
        <end position="113"/>
    </location>
</feature>
<feature type="compositionally biased region" description="Low complexity" evidence="1">
    <location>
        <begin position="198"/>
        <end position="212"/>
    </location>
</feature>
<accession>A0A225B5P4</accession>
<organism evidence="2 3">
    <name type="scientific">Talaromyces atroroseus</name>
    <dbReference type="NCBI Taxonomy" id="1441469"/>
    <lineage>
        <taxon>Eukaryota</taxon>
        <taxon>Fungi</taxon>
        <taxon>Dikarya</taxon>
        <taxon>Ascomycota</taxon>
        <taxon>Pezizomycotina</taxon>
        <taxon>Eurotiomycetes</taxon>
        <taxon>Eurotiomycetidae</taxon>
        <taxon>Eurotiales</taxon>
        <taxon>Trichocomaceae</taxon>
        <taxon>Talaromyces</taxon>
        <taxon>Talaromyces sect. Trachyspermi</taxon>
    </lineage>
</organism>
<dbReference type="STRING" id="1441469.A0A225B5P4"/>
<keyword evidence="3" id="KW-1185">Reference proteome</keyword>
<protein>
    <submittedName>
        <fullName evidence="2">Uncharacterized protein</fullName>
    </submittedName>
</protein>
<evidence type="ECO:0000313" key="2">
    <source>
        <dbReference type="EMBL" id="OKL62185.1"/>
    </source>
</evidence>
<feature type="compositionally biased region" description="Low complexity" evidence="1">
    <location>
        <begin position="142"/>
        <end position="151"/>
    </location>
</feature>
<reference evidence="2 3" key="1">
    <citation type="submission" date="2015-06" db="EMBL/GenBank/DDBJ databases">
        <title>Talaromyces atroroseus IBT 11181 draft genome.</title>
        <authorList>
            <person name="Rasmussen K.B."/>
            <person name="Rasmussen S."/>
            <person name="Petersen B."/>
            <person name="Sicheritz-Ponten T."/>
            <person name="Mortensen U.H."/>
            <person name="Thrane U."/>
        </authorList>
    </citation>
    <scope>NUCLEOTIDE SEQUENCE [LARGE SCALE GENOMIC DNA]</scope>
    <source>
        <strain evidence="2 3">IBT 11181</strain>
    </source>
</reference>
<comment type="caution">
    <text evidence="2">The sequence shown here is derived from an EMBL/GenBank/DDBJ whole genome shotgun (WGS) entry which is preliminary data.</text>
</comment>
<dbReference type="Proteomes" id="UP000214365">
    <property type="component" value="Unassembled WGS sequence"/>
</dbReference>
<dbReference type="GeneID" id="31002228"/>
<feature type="region of interest" description="Disordered" evidence="1">
    <location>
        <begin position="1"/>
        <end position="215"/>
    </location>
</feature>
<dbReference type="OrthoDB" id="4779541at2759"/>
<gene>
    <name evidence="2" type="ORF">UA08_02473</name>
</gene>
<dbReference type="EMBL" id="LFMY01000003">
    <property type="protein sequence ID" value="OKL62185.1"/>
    <property type="molecule type" value="Genomic_DNA"/>
</dbReference>
<feature type="compositionally biased region" description="Polar residues" evidence="1">
    <location>
        <begin position="176"/>
        <end position="187"/>
    </location>
</feature>
<dbReference type="AlphaFoldDB" id="A0A225B5P4"/>
<dbReference type="PANTHER" id="PTHR39606:SF1">
    <property type="entry name" value="CELL SURFACE PROTEIN"/>
    <property type="match status" value="1"/>
</dbReference>
<feature type="compositionally biased region" description="Polar residues" evidence="1">
    <location>
        <begin position="272"/>
        <end position="289"/>
    </location>
</feature>
<feature type="compositionally biased region" description="Polar residues" evidence="1">
    <location>
        <begin position="63"/>
        <end position="78"/>
    </location>
</feature>
<feature type="compositionally biased region" description="Basic and acidic residues" evidence="1">
    <location>
        <begin position="52"/>
        <end position="62"/>
    </location>
</feature>
<dbReference type="RefSeq" id="XP_020122306.1">
    <property type="nucleotide sequence ID" value="XM_020264519.1"/>
</dbReference>
<name>A0A225B5P4_TALAT</name>
<evidence type="ECO:0000256" key="1">
    <source>
        <dbReference type="SAM" id="MobiDB-lite"/>
    </source>
</evidence>
<evidence type="ECO:0000313" key="3">
    <source>
        <dbReference type="Proteomes" id="UP000214365"/>
    </source>
</evidence>
<dbReference type="PANTHER" id="PTHR39606">
    <property type="entry name" value="SURFACE PROTEIN, PUTATIVE-RELATED"/>
    <property type="match status" value="1"/>
</dbReference>
<feature type="region of interest" description="Disordered" evidence="1">
    <location>
        <begin position="253"/>
        <end position="289"/>
    </location>
</feature>
<feature type="compositionally biased region" description="Polar residues" evidence="1">
    <location>
        <begin position="1"/>
        <end position="39"/>
    </location>
</feature>